<sequence length="493" mass="54984">MKNIGHILAILIVVAGMSACNEEWLETVPPASVTPPTFWASESSATMAVNAMYNTINSWDHISFGSFGIKNIYSDDADKGSIPGDGVPMPEFDELNVLPSNIHVNAWWNSNFQGVNRANQVLENVPKMSALDEDVKKELLGQAHFFRAYFFFNLVRAFGDVPKVDRLLTPDEFNLVRSPKAEIYADIIIPDLTKAVEYLPEKSEYPLAQMGRITKGAARGMLAKACLFIQDNENALKYAQEVIDSKEYSLLADYATNFRSLGENGAESLFEVQCSNVFNGNDGHTITQLPRDAGSGRSWGWGFNVPSESLLNAYEEGDPRKAATVITRGQTLYDGVLVGNEAKNPYYNYKSYQPYEENDWNGSKNVVILRYADVLLIAAEAANETGETGLAQNYLEQVRLRARNGNAAILPEVTSSEKQTLRHAIWHERRVELAMESHRTFDLMRMDDVEPGYAANAYQNDGKTNWSDYKKLMPVPAIQIDLSKGVLTQNPGY</sequence>
<evidence type="ECO:0000259" key="6">
    <source>
        <dbReference type="Pfam" id="PF07980"/>
    </source>
</evidence>
<keyword evidence="3" id="KW-0732">Signal</keyword>
<evidence type="ECO:0000256" key="2">
    <source>
        <dbReference type="ARBA" id="ARBA00006275"/>
    </source>
</evidence>
<evidence type="ECO:0000313" key="8">
    <source>
        <dbReference type="EMBL" id="MBS2210993.1"/>
    </source>
</evidence>
<organism evidence="8 9">
    <name type="scientific">Carboxylicivirga mesophila</name>
    <dbReference type="NCBI Taxonomy" id="1166478"/>
    <lineage>
        <taxon>Bacteria</taxon>
        <taxon>Pseudomonadati</taxon>
        <taxon>Bacteroidota</taxon>
        <taxon>Bacteroidia</taxon>
        <taxon>Marinilabiliales</taxon>
        <taxon>Marinilabiliaceae</taxon>
        <taxon>Carboxylicivirga</taxon>
    </lineage>
</organism>
<evidence type="ECO:0000313" key="9">
    <source>
        <dbReference type="Proteomes" id="UP000721861"/>
    </source>
</evidence>
<dbReference type="SUPFAM" id="SSF48452">
    <property type="entry name" value="TPR-like"/>
    <property type="match status" value="1"/>
</dbReference>
<reference evidence="8 9" key="1">
    <citation type="journal article" date="2014" name="Int. J. Syst. Evol. Microbiol.">
        <title>Carboxylicivirga gen. nov. in the family Marinilabiliaceae with two novel species, Carboxylicivirga mesophila sp. nov. and Carboxylicivirga taeanensis sp. nov., and reclassification of Cytophaga fermentans as Saccharicrinis fermentans gen. nov., comb. nov.</title>
        <authorList>
            <person name="Yang S.H."/>
            <person name="Seo H.S."/>
            <person name="Woo J.H."/>
            <person name="Oh H.M."/>
            <person name="Jang H."/>
            <person name="Lee J.H."/>
            <person name="Kim S.J."/>
            <person name="Kwon K.K."/>
        </authorList>
    </citation>
    <scope>NUCLEOTIDE SEQUENCE [LARGE SCALE GENOMIC DNA]</scope>
    <source>
        <strain evidence="8 9">JCM 18290</strain>
    </source>
</reference>
<dbReference type="RefSeq" id="WP_212226839.1">
    <property type="nucleotide sequence ID" value="NZ_JAGUCN010000005.1"/>
</dbReference>
<dbReference type="Pfam" id="PF07980">
    <property type="entry name" value="SusD_RagB"/>
    <property type="match status" value="1"/>
</dbReference>
<protein>
    <submittedName>
        <fullName evidence="8">RagB/SusD family nutrient uptake outer membrane protein</fullName>
    </submittedName>
</protein>
<dbReference type="InterPro" id="IPR011990">
    <property type="entry name" value="TPR-like_helical_dom_sf"/>
</dbReference>
<comment type="similarity">
    <text evidence="2">Belongs to the SusD family.</text>
</comment>
<evidence type="ECO:0000256" key="3">
    <source>
        <dbReference type="ARBA" id="ARBA00022729"/>
    </source>
</evidence>
<proteinExistence type="inferred from homology"/>
<dbReference type="Pfam" id="PF14322">
    <property type="entry name" value="SusD-like_3"/>
    <property type="match status" value="1"/>
</dbReference>
<dbReference type="EMBL" id="JAGUCN010000005">
    <property type="protein sequence ID" value="MBS2210993.1"/>
    <property type="molecule type" value="Genomic_DNA"/>
</dbReference>
<dbReference type="Proteomes" id="UP000721861">
    <property type="component" value="Unassembled WGS sequence"/>
</dbReference>
<name>A0ABS5K9C3_9BACT</name>
<dbReference type="InterPro" id="IPR012944">
    <property type="entry name" value="SusD_RagB_dom"/>
</dbReference>
<keyword evidence="4" id="KW-0472">Membrane</keyword>
<keyword evidence="5" id="KW-0998">Cell outer membrane</keyword>
<dbReference type="Gene3D" id="1.25.40.390">
    <property type="match status" value="1"/>
</dbReference>
<dbReference type="PROSITE" id="PS51257">
    <property type="entry name" value="PROKAR_LIPOPROTEIN"/>
    <property type="match status" value="1"/>
</dbReference>
<evidence type="ECO:0000256" key="4">
    <source>
        <dbReference type="ARBA" id="ARBA00023136"/>
    </source>
</evidence>
<comment type="caution">
    <text evidence="8">The sequence shown here is derived from an EMBL/GenBank/DDBJ whole genome shotgun (WGS) entry which is preliminary data.</text>
</comment>
<feature type="domain" description="SusD-like N-terminal" evidence="7">
    <location>
        <begin position="100"/>
        <end position="226"/>
    </location>
</feature>
<evidence type="ECO:0000259" key="7">
    <source>
        <dbReference type="Pfam" id="PF14322"/>
    </source>
</evidence>
<gene>
    <name evidence="8" type="ORF">KEM09_06255</name>
</gene>
<comment type="subcellular location">
    <subcellularLocation>
        <location evidence="1">Cell outer membrane</location>
    </subcellularLocation>
</comment>
<evidence type="ECO:0000256" key="1">
    <source>
        <dbReference type="ARBA" id="ARBA00004442"/>
    </source>
</evidence>
<dbReference type="InterPro" id="IPR033985">
    <property type="entry name" value="SusD-like_N"/>
</dbReference>
<evidence type="ECO:0000256" key="5">
    <source>
        <dbReference type="ARBA" id="ARBA00023237"/>
    </source>
</evidence>
<accession>A0ABS5K9C3</accession>
<feature type="domain" description="RagB/SusD" evidence="6">
    <location>
        <begin position="267"/>
        <end position="493"/>
    </location>
</feature>
<dbReference type="CDD" id="cd08977">
    <property type="entry name" value="SusD"/>
    <property type="match status" value="1"/>
</dbReference>
<keyword evidence="9" id="KW-1185">Reference proteome</keyword>